<dbReference type="InterPro" id="IPR027417">
    <property type="entry name" value="P-loop_NTPase"/>
</dbReference>
<dbReference type="InterPro" id="IPR001650">
    <property type="entry name" value="Helicase_C-like"/>
</dbReference>
<gene>
    <name evidence="3" type="ORF">ADK41_00260</name>
</gene>
<keyword evidence="4" id="KW-1185">Reference proteome</keyword>
<dbReference type="Pfam" id="PF00271">
    <property type="entry name" value="Helicase_C"/>
    <property type="match status" value="1"/>
</dbReference>
<dbReference type="GO" id="GO:0003677">
    <property type="term" value="F:DNA binding"/>
    <property type="evidence" value="ECO:0007669"/>
    <property type="project" value="InterPro"/>
</dbReference>
<evidence type="ECO:0000313" key="3">
    <source>
        <dbReference type="EMBL" id="KOT46858.1"/>
    </source>
</evidence>
<reference evidence="3 4" key="1">
    <citation type="submission" date="2015-07" db="EMBL/GenBank/DDBJ databases">
        <authorList>
            <person name="Noorani M."/>
        </authorList>
    </citation>
    <scope>NUCLEOTIDE SEQUENCE [LARGE SCALE GENOMIC DNA]</scope>
    <source>
        <strain evidence="3 4">NRRL B-24567</strain>
    </source>
</reference>
<feature type="domain" description="Helicase ATP-binding" evidence="1">
    <location>
        <begin position="33"/>
        <end position="193"/>
    </location>
</feature>
<dbReference type="Proteomes" id="UP000037773">
    <property type="component" value="Unassembled WGS sequence"/>
</dbReference>
<dbReference type="PANTHER" id="PTHR47396:SF1">
    <property type="entry name" value="ATP-DEPENDENT HELICASE IRC3-RELATED"/>
    <property type="match status" value="1"/>
</dbReference>
<protein>
    <recommendedName>
        <fullName evidence="5">Helicase</fullName>
    </recommendedName>
</protein>
<dbReference type="InterPro" id="IPR005114">
    <property type="entry name" value="Helicase_assoc"/>
</dbReference>
<dbReference type="Pfam" id="PF04851">
    <property type="entry name" value="ResIII"/>
    <property type="match status" value="1"/>
</dbReference>
<feature type="domain" description="Helicase C-terminal" evidence="2">
    <location>
        <begin position="275"/>
        <end position="454"/>
    </location>
</feature>
<dbReference type="InterPro" id="IPR014001">
    <property type="entry name" value="Helicase_ATP-bd"/>
</dbReference>
<dbReference type="Gene3D" id="3.40.50.300">
    <property type="entry name" value="P-loop containing nucleotide triphosphate hydrolases"/>
    <property type="match status" value="2"/>
</dbReference>
<proteinExistence type="predicted"/>
<comment type="caution">
    <text evidence="3">The sequence shown here is derived from an EMBL/GenBank/DDBJ whole genome shotgun (WGS) entry which is preliminary data.</text>
</comment>
<dbReference type="PANTHER" id="PTHR47396">
    <property type="entry name" value="TYPE I RESTRICTION ENZYME ECOKI R PROTEIN"/>
    <property type="match status" value="1"/>
</dbReference>
<organism evidence="3 4">
    <name type="scientific">Streptomyces caelestis</name>
    <dbReference type="NCBI Taxonomy" id="36816"/>
    <lineage>
        <taxon>Bacteria</taxon>
        <taxon>Bacillati</taxon>
        <taxon>Actinomycetota</taxon>
        <taxon>Actinomycetes</taxon>
        <taxon>Kitasatosporales</taxon>
        <taxon>Streptomycetaceae</taxon>
        <taxon>Streptomyces</taxon>
    </lineage>
</organism>
<dbReference type="Pfam" id="PF03457">
    <property type="entry name" value="HA"/>
    <property type="match status" value="2"/>
</dbReference>
<sequence>MRGPATTVTATITTPPPRIRLRPHQSKAVHAAHTALRHTARTSIVMACGTGKTYVAARTAARVAPQGTRLVLLPTLELLAQTIDDWRTAGMTGPILALCSKRPNTTGEAVAFTTDPAALTATVHQNPGLTVFATYHSLHRVQDAHHRFALPPWSLIAIDEAHRTSGHLGKRWAAVHDDELIPAHKRLYLTATPRIWSAGEPGDDEDDSLVASMDNPDLYGDTCFRLPLAEAIDIDLLADYRVVVMEVHETTIRTRLGISDKATEAELRQAALQIAVLRAMAELDLRRVVSFHHRVADAHAFAGTLRETAALLYALDETGTSCPDPGELWATGLDGTQDPAYRRELLDRFDGRPGEFLEPAHRTLIANARLLGEGVNIPSIDTVVFADPKESIVDTVQAVGRALRQKPGQGKKATLIVPVYVAPGEDADDLMDSNLYRPLWRVLQALRAHDDRIADRLAVPQQPAHPAPDDEDEETGVPVDVVFDRPFPADTIAQAFRLRVLHPREASFRRGLEAATAYHQTHGHLDVPRLYDDENGFALGRWINRARKAYAAGTLKPAQIKALEHLSIIWNLQTQAAERGLLHARNWAARHGHLAAPTGEMAGDFALGRWLTNRRAAARTRADNGLEPDPTDLALAEIDPYWNPAWPITWQRLYYTARTYAEASITLDDLPADFITDDDEPLGEWVRAQSTDYSTLHPEQLRLVRELGITLIEPAEDEPPQPTGRAARQQRQLDQGLAAVAAFRDREGHLHIRQRDTVTVDGEEFKVGQWLKNLRKRWDSLPPEHLQAVTEAGLTPHSAPAGA</sequence>
<dbReference type="AlphaFoldDB" id="A0A0M8QRM8"/>
<dbReference type="InterPro" id="IPR006935">
    <property type="entry name" value="Helicase/UvrB_N"/>
</dbReference>
<evidence type="ECO:0000259" key="1">
    <source>
        <dbReference type="PROSITE" id="PS51192"/>
    </source>
</evidence>
<dbReference type="InterPro" id="IPR050742">
    <property type="entry name" value="Helicase_Restrict-Modif_Enz"/>
</dbReference>
<evidence type="ECO:0000313" key="4">
    <source>
        <dbReference type="Proteomes" id="UP000037773"/>
    </source>
</evidence>
<dbReference type="GO" id="GO:0016787">
    <property type="term" value="F:hydrolase activity"/>
    <property type="evidence" value="ECO:0007669"/>
    <property type="project" value="InterPro"/>
</dbReference>
<evidence type="ECO:0008006" key="5">
    <source>
        <dbReference type="Google" id="ProtNLM"/>
    </source>
</evidence>
<dbReference type="EMBL" id="LGCN01000001">
    <property type="protein sequence ID" value="KOT46858.1"/>
    <property type="molecule type" value="Genomic_DNA"/>
</dbReference>
<accession>A0A0M8QRM8</accession>
<evidence type="ECO:0000259" key="2">
    <source>
        <dbReference type="PROSITE" id="PS51194"/>
    </source>
</evidence>
<dbReference type="PROSITE" id="PS51194">
    <property type="entry name" value="HELICASE_CTER"/>
    <property type="match status" value="1"/>
</dbReference>
<name>A0A0M8QRM8_9ACTN</name>
<dbReference type="CDD" id="cd18785">
    <property type="entry name" value="SF2_C"/>
    <property type="match status" value="1"/>
</dbReference>
<dbReference type="GO" id="GO:0005524">
    <property type="term" value="F:ATP binding"/>
    <property type="evidence" value="ECO:0007669"/>
    <property type="project" value="InterPro"/>
</dbReference>
<dbReference type="SUPFAM" id="SSF52540">
    <property type="entry name" value="P-loop containing nucleoside triphosphate hydrolases"/>
    <property type="match status" value="1"/>
</dbReference>
<dbReference type="SMART" id="SM00487">
    <property type="entry name" value="DEXDc"/>
    <property type="match status" value="1"/>
</dbReference>
<dbReference type="GO" id="GO:0005829">
    <property type="term" value="C:cytosol"/>
    <property type="evidence" value="ECO:0007669"/>
    <property type="project" value="TreeGrafter"/>
</dbReference>
<dbReference type="Gene3D" id="6.10.140.530">
    <property type="match status" value="1"/>
</dbReference>
<dbReference type="PROSITE" id="PS51192">
    <property type="entry name" value="HELICASE_ATP_BIND_1"/>
    <property type="match status" value="1"/>
</dbReference>
<dbReference type="PATRIC" id="fig|36816.3.peg.52"/>